<dbReference type="NCBIfam" id="TIGR02548">
    <property type="entry name" value="casB_cse2"/>
    <property type="match status" value="1"/>
</dbReference>
<reference evidence="2 3" key="1">
    <citation type="submission" date="2019-06" db="EMBL/GenBank/DDBJ databases">
        <title>Sequencing the genomes of 1000 actinobacteria strains.</title>
        <authorList>
            <person name="Klenk H.-P."/>
        </authorList>
    </citation>
    <scope>NUCLEOTIDE SEQUENCE [LARGE SCALE GENOMIC DNA]</scope>
    <source>
        <strain evidence="2 3">DSM 24617</strain>
    </source>
</reference>
<dbReference type="Pfam" id="PF09485">
    <property type="entry name" value="CRISPR_Cse2"/>
    <property type="match status" value="1"/>
</dbReference>
<protein>
    <submittedName>
        <fullName evidence="2">CRISPR system Cascade subunit CasB</fullName>
    </submittedName>
</protein>
<dbReference type="InterPro" id="IPR038287">
    <property type="entry name" value="Cse2_sf"/>
</dbReference>
<evidence type="ECO:0000313" key="3">
    <source>
        <dbReference type="Proteomes" id="UP000318336"/>
    </source>
</evidence>
<dbReference type="CDD" id="cd09731">
    <property type="entry name" value="Cse2_I-E"/>
    <property type="match status" value="1"/>
</dbReference>
<evidence type="ECO:0000256" key="1">
    <source>
        <dbReference type="SAM" id="MobiDB-lite"/>
    </source>
</evidence>
<dbReference type="EMBL" id="VFOK01000001">
    <property type="protein sequence ID" value="TQL34698.1"/>
    <property type="molecule type" value="Genomic_DNA"/>
</dbReference>
<gene>
    <name evidence="2" type="ORF">FB554_2875</name>
</gene>
<dbReference type="RefSeq" id="WP_142007065.1">
    <property type="nucleotide sequence ID" value="NZ_CAJTBP010000001.1"/>
</dbReference>
<accession>A0A542XFU8</accession>
<organism evidence="2 3">
    <name type="scientific">Barrientosiimonas humi</name>
    <dbReference type="NCBI Taxonomy" id="999931"/>
    <lineage>
        <taxon>Bacteria</taxon>
        <taxon>Bacillati</taxon>
        <taxon>Actinomycetota</taxon>
        <taxon>Actinomycetes</taxon>
        <taxon>Micrococcales</taxon>
        <taxon>Dermacoccaceae</taxon>
        <taxon>Barrientosiimonas</taxon>
    </lineage>
</organism>
<dbReference type="AlphaFoldDB" id="A0A542XFU8"/>
<sequence>MAEQDVGTARLVQQHTGQVVGQLQREYLPAAGRTRPTSAASATMAALRGADPARLGDDPGVWALVWTDLDPRLQGRTDGPSDAEQAICAGLVLYAIHQQGRLTPMDLRGVSLGAAAGRLARREGADGGLDPAVVRRFTAVALARTSSQRLYHLRVFIKLLRSYDIGLDHALLAADLFRMARPERATRVRTGWARDLYSRPGEADDGSAPADGAPPANDSSENGAA</sequence>
<name>A0A542XFU8_9MICO</name>
<comment type="caution">
    <text evidence="2">The sequence shown here is derived from an EMBL/GenBank/DDBJ whole genome shotgun (WGS) entry which is preliminary data.</text>
</comment>
<dbReference type="Proteomes" id="UP000318336">
    <property type="component" value="Unassembled WGS sequence"/>
</dbReference>
<keyword evidence="3" id="KW-1185">Reference proteome</keyword>
<dbReference type="InterPro" id="IPR013382">
    <property type="entry name" value="CRISPR-assoc_prot_Cse2"/>
</dbReference>
<dbReference type="Gene3D" id="1.10.520.40">
    <property type="entry name" value="CRISPR-associated protein Cse2"/>
    <property type="match status" value="1"/>
</dbReference>
<proteinExistence type="predicted"/>
<feature type="compositionally biased region" description="Low complexity" evidence="1">
    <location>
        <begin position="206"/>
        <end position="225"/>
    </location>
</feature>
<dbReference type="OrthoDB" id="4808431at2"/>
<feature type="region of interest" description="Disordered" evidence="1">
    <location>
        <begin position="196"/>
        <end position="225"/>
    </location>
</feature>
<evidence type="ECO:0000313" key="2">
    <source>
        <dbReference type="EMBL" id="TQL34698.1"/>
    </source>
</evidence>